<feature type="transmembrane region" description="Helical" evidence="7">
    <location>
        <begin position="12"/>
        <end position="35"/>
    </location>
</feature>
<dbReference type="PROSITE" id="PS50109">
    <property type="entry name" value="HIS_KIN"/>
    <property type="match status" value="1"/>
</dbReference>
<keyword evidence="3" id="KW-0597">Phosphoprotein</keyword>
<dbReference type="AlphaFoldDB" id="A0A926FD62"/>
<evidence type="ECO:0000256" key="3">
    <source>
        <dbReference type="ARBA" id="ARBA00022553"/>
    </source>
</evidence>
<feature type="transmembrane region" description="Helical" evidence="7">
    <location>
        <begin position="149"/>
        <end position="172"/>
    </location>
</feature>
<evidence type="ECO:0000256" key="4">
    <source>
        <dbReference type="ARBA" id="ARBA00022679"/>
    </source>
</evidence>
<evidence type="ECO:0000256" key="2">
    <source>
        <dbReference type="ARBA" id="ARBA00012438"/>
    </source>
</evidence>
<keyword evidence="7" id="KW-0812">Transmembrane</keyword>
<evidence type="ECO:0000256" key="7">
    <source>
        <dbReference type="SAM" id="Phobius"/>
    </source>
</evidence>
<feature type="transmembrane region" description="Helical" evidence="7">
    <location>
        <begin position="41"/>
        <end position="60"/>
    </location>
</feature>
<dbReference type="InterPro" id="IPR003594">
    <property type="entry name" value="HATPase_dom"/>
</dbReference>
<dbReference type="Pfam" id="PF02518">
    <property type="entry name" value="HATPase_c"/>
    <property type="match status" value="1"/>
</dbReference>
<name>A0A926FD62_9FIRM</name>
<feature type="transmembrane region" description="Helical" evidence="7">
    <location>
        <begin position="93"/>
        <end position="110"/>
    </location>
</feature>
<comment type="caution">
    <text evidence="9">The sequence shown here is derived from an EMBL/GenBank/DDBJ whole genome shotgun (WGS) entry which is preliminary data.</text>
</comment>
<dbReference type="Gene3D" id="3.30.565.10">
    <property type="entry name" value="Histidine kinase-like ATPase, C-terminal domain"/>
    <property type="match status" value="1"/>
</dbReference>
<evidence type="ECO:0000259" key="8">
    <source>
        <dbReference type="PROSITE" id="PS50109"/>
    </source>
</evidence>
<feature type="transmembrane region" description="Helical" evidence="7">
    <location>
        <begin position="117"/>
        <end position="137"/>
    </location>
</feature>
<evidence type="ECO:0000256" key="5">
    <source>
        <dbReference type="ARBA" id="ARBA00022777"/>
    </source>
</evidence>
<dbReference type="Pfam" id="PF00512">
    <property type="entry name" value="HisKA"/>
    <property type="match status" value="1"/>
</dbReference>
<dbReference type="SMART" id="SM00388">
    <property type="entry name" value="HisKA"/>
    <property type="match status" value="1"/>
</dbReference>
<feature type="domain" description="Histidine kinase" evidence="8">
    <location>
        <begin position="202"/>
        <end position="418"/>
    </location>
</feature>
<dbReference type="SMART" id="SM00387">
    <property type="entry name" value="HATPase_c"/>
    <property type="match status" value="1"/>
</dbReference>
<feature type="transmembrane region" description="Helical" evidence="7">
    <location>
        <begin position="67"/>
        <end position="87"/>
    </location>
</feature>
<dbReference type="PANTHER" id="PTHR43711:SF1">
    <property type="entry name" value="HISTIDINE KINASE 1"/>
    <property type="match status" value="1"/>
</dbReference>
<dbReference type="GO" id="GO:0000155">
    <property type="term" value="F:phosphorelay sensor kinase activity"/>
    <property type="evidence" value="ECO:0007669"/>
    <property type="project" value="InterPro"/>
</dbReference>
<organism evidence="9 10">
    <name type="scientific">Qingrenia yutianensis</name>
    <dbReference type="NCBI Taxonomy" id="2763676"/>
    <lineage>
        <taxon>Bacteria</taxon>
        <taxon>Bacillati</taxon>
        <taxon>Bacillota</taxon>
        <taxon>Clostridia</taxon>
        <taxon>Eubacteriales</taxon>
        <taxon>Oscillospiraceae</taxon>
        <taxon>Qingrenia</taxon>
    </lineage>
</organism>
<dbReference type="EC" id="2.7.13.3" evidence="2"/>
<dbReference type="InterPro" id="IPR036890">
    <property type="entry name" value="HATPase_C_sf"/>
</dbReference>
<gene>
    <name evidence="9" type="ORF">H8706_06700</name>
</gene>
<dbReference type="PRINTS" id="PR00344">
    <property type="entry name" value="BCTRLSENSOR"/>
</dbReference>
<proteinExistence type="predicted"/>
<dbReference type="Proteomes" id="UP000647416">
    <property type="component" value="Unassembled WGS sequence"/>
</dbReference>
<evidence type="ECO:0000256" key="6">
    <source>
        <dbReference type="ARBA" id="ARBA00023012"/>
    </source>
</evidence>
<keyword evidence="4" id="KW-0808">Transferase</keyword>
<dbReference type="InterPro" id="IPR004358">
    <property type="entry name" value="Sig_transdc_His_kin-like_C"/>
</dbReference>
<evidence type="ECO:0000256" key="1">
    <source>
        <dbReference type="ARBA" id="ARBA00000085"/>
    </source>
</evidence>
<dbReference type="EMBL" id="JACRTE010000006">
    <property type="protein sequence ID" value="MBC8596557.1"/>
    <property type="molecule type" value="Genomic_DNA"/>
</dbReference>
<dbReference type="InterPro" id="IPR050736">
    <property type="entry name" value="Sensor_HK_Regulatory"/>
</dbReference>
<dbReference type="SUPFAM" id="SSF47384">
    <property type="entry name" value="Homodimeric domain of signal transducing histidine kinase"/>
    <property type="match status" value="1"/>
</dbReference>
<evidence type="ECO:0000313" key="10">
    <source>
        <dbReference type="Proteomes" id="UP000647416"/>
    </source>
</evidence>
<protein>
    <recommendedName>
        <fullName evidence="2">histidine kinase</fullName>
        <ecNumber evidence="2">2.7.13.3</ecNumber>
    </recommendedName>
</protein>
<dbReference type="CDD" id="cd00082">
    <property type="entry name" value="HisKA"/>
    <property type="match status" value="1"/>
</dbReference>
<keyword evidence="6" id="KW-0902">Two-component regulatory system</keyword>
<sequence>MRFLDRKLDFRTRLFNVLALAGVGISAATLALNIFTGMRTSAYLSILLAVLSAGLLIFTYKTEKYQIGSLITIVSIFMIFFPMQFFASGGYKGGMPSLFVFAVLFTVLMLKGKPALFVSLAEIAEYIGISIFAYFNPERISWFQSEREILADVLFSAVAVSISCGIVIFIHLREYEEQKKQLASQNEQLKRHDEAKSAFLTTVAHEIKNPLNAISLHARDTFELLDEKNPDTEILKENQQTIEKMVMRINRIVTELTDTAAIEQGRLALELTPVHLAPLMRESAECYFGKSDTNGNELIFNLEENLPPVCADCARIMQVMTNLLSNSLRHTKNGKITISLKNGKNCQIVSVSDNGEGMCDNIKSKALKGYVSVSKEYWRHGIGLFVCGKIVEAHGGKIKIESKLGEGTTVSFTVPNTEDK</sequence>
<reference evidence="9" key="1">
    <citation type="submission" date="2020-08" db="EMBL/GenBank/DDBJ databases">
        <title>Genome public.</title>
        <authorList>
            <person name="Liu C."/>
            <person name="Sun Q."/>
        </authorList>
    </citation>
    <scope>NUCLEOTIDE SEQUENCE</scope>
    <source>
        <strain evidence="9">NSJ-50</strain>
    </source>
</reference>
<keyword evidence="10" id="KW-1185">Reference proteome</keyword>
<dbReference type="SUPFAM" id="SSF55874">
    <property type="entry name" value="ATPase domain of HSP90 chaperone/DNA topoisomerase II/histidine kinase"/>
    <property type="match status" value="1"/>
</dbReference>
<keyword evidence="5 9" id="KW-0418">Kinase</keyword>
<keyword evidence="7" id="KW-1133">Transmembrane helix</keyword>
<dbReference type="InterPro" id="IPR003661">
    <property type="entry name" value="HisK_dim/P_dom"/>
</dbReference>
<comment type="catalytic activity">
    <reaction evidence="1">
        <text>ATP + protein L-histidine = ADP + protein N-phospho-L-histidine.</text>
        <dbReference type="EC" id="2.7.13.3"/>
    </reaction>
</comment>
<evidence type="ECO:0000313" key="9">
    <source>
        <dbReference type="EMBL" id="MBC8596557.1"/>
    </source>
</evidence>
<dbReference type="InterPro" id="IPR005467">
    <property type="entry name" value="His_kinase_dom"/>
</dbReference>
<keyword evidence="7" id="KW-0472">Membrane</keyword>
<dbReference type="PANTHER" id="PTHR43711">
    <property type="entry name" value="TWO-COMPONENT HISTIDINE KINASE"/>
    <property type="match status" value="1"/>
</dbReference>
<dbReference type="Gene3D" id="1.10.287.130">
    <property type="match status" value="1"/>
</dbReference>
<accession>A0A926FD62</accession>
<dbReference type="InterPro" id="IPR036097">
    <property type="entry name" value="HisK_dim/P_sf"/>
</dbReference>